<dbReference type="InterPro" id="IPR023214">
    <property type="entry name" value="HAD_sf"/>
</dbReference>
<evidence type="ECO:0000313" key="3">
    <source>
        <dbReference type="Proteomes" id="UP000494115"/>
    </source>
</evidence>
<dbReference type="SUPFAM" id="SSF56784">
    <property type="entry name" value="HAD-like"/>
    <property type="match status" value="1"/>
</dbReference>
<dbReference type="AlphaFoldDB" id="A0A6S7B7Z7"/>
<feature type="signal peptide" evidence="1">
    <location>
        <begin position="1"/>
        <end position="20"/>
    </location>
</feature>
<keyword evidence="3" id="KW-1185">Reference proteome</keyword>
<evidence type="ECO:0000256" key="1">
    <source>
        <dbReference type="SAM" id="SignalP"/>
    </source>
</evidence>
<reference evidence="2 3" key="1">
    <citation type="submission" date="2020-04" db="EMBL/GenBank/DDBJ databases">
        <authorList>
            <person name="De Canck E."/>
        </authorList>
    </citation>
    <scope>NUCLEOTIDE SEQUENCE [LARGE SCALE GENOMIC DNA]</scope>
    <source>
        <strain evidence="2 3">LMG 28138</strain>
    </source>
</reference>
<accession>A0A6S7B7Z7</accession>
<evidence type="ECO:0000313" key="2">
    <source>
        <dbReference type="EMBL" id="CAB3791134.1"/>
    </source>
</evidence>
<gene>
    <name evidence="2" type="ORF">LMG28138_03122</name>
</gene>
<feature type="chain" id="PRO_5028947061" description="Haloacid dehalogenase-like hydrolase" evidence="1">
    <location>
        <begin position="21"/>
        <end position="357"/>
    </location>
</feature>
<dbReference type="Pfam" id="PF12710">
    <property type="entry name" value="HAD"/>
    <property type="match status" value="1"/>
</dbReference>
<dbReference type="Proteomes" id="UP000494115">
    <property type="component" value="Unassembled WGS sequence"/>
</dbReference>
<keyword evidence="1" id="KW-0732">Signal</keyword>
<evidence type="ECO:0008006" key="4">
    <source>
        <dbReference type="Google" id="ProtNLM"/>
    </source>
</evidence>
<dbReference type="EMBL" id="CADIKM010000013">
    <property type="protein sequence ID" value="CAB3791134.1"/>
    <property type="molecule type" value="Genomic_DNA"/>
</dbReference>
<protein>
    <recommendedName>
        <fullName evidence="4">Haloacid dehalogenase-like hydrolase</fullName>
    </recommendedName>
</protein>
<sequence length="357" mass="39275">MRTIRSSLLVLGFAILASCADHKPAVESVTVPAATSSSGIGLPSWNDTPTKHAIVDYVARVTRLGSSEYVSPEARIAVFDNDGTLWLEQPAYTQLVFIFQRVHVLAPVHPEWNTEELFRSILKGDMNGVAATGEEGLTKLLAATHAGMSTDAFAQIVHNWFETAKDRRFDRLYTELAYQPMIEVLRYLEANGFTNYIVTGGGVEFVRAISQSVYAIPPEHVIGSTVKYKYSIMDGVPTLLRLAQIANINDGPGKPQTIEAVIGRRPLMAFGNSDGDQQMLEWTAAGSGARFAALVHHTDGEREYAYDKASKVGKLDKALDEANSKRWTVIDMQKDWNTMFVPVSAQPTQPTQPAQTK</sequence>
<organism evidence="2 3">
    <name type="scientific">Pararobbsia alpina</name>
    <dbReference type="NCBI Taxonomy" id="621374"/>
    <lineage>
        <taxon>Bacteria</taxon>
        <taxon>Pseudomonadati</taxon>
        <taxon>Pseudomonadota</taxon>
        <taxon>Betaproteobacteria</taxon>
        <taxon>Burkholderiales</taxon>
        <taxon>Burkholderiaceae</taxon>
        <taxon>Pararobbsia</taxon>
    </lineage>
</organism>
<dbReference type="Gene3D" id="3.40.50.1000">
    <property type="entry name" value="HAD superfamily/HAD-like"/>
    <property type="match status" value="1"/>
</dbReference>
<dbReference type="InterPro" id="IPR036412">
    <property type="entry name" value="HAD-like_sf"/>
</dbReference>
<proteinExistence type="predicted"/>
<name>A0A6S7B7Z7_9BURK</name>
<dbReference type="PROSITE" id="PS51257">
    <property type="entry name" value="PROKAR_LIPOPROTEIN"/>
    <property type="match status" value="1"/>
</dbReference>